<name>A0A915DHY2_9BILA</name>
<accession>A0A915DHY2</accession>
<dbReference type="WBParaSite" id="jg20058">
    <property type="protein sequence ID" value="jg20058"/>
    <property type="gene ID" value="jg20058"/>
</dbReference>
<feature type="chain" id="PRO_5036811435" evidence="1">
    <location>
        <begin position="19"/>
        <end position="349"/>
    </location>
</feature>
<sequence length="349" mass="39770">MRLLGLALLLFTTGSIKCGNYEDAKDLISSFKSVVDVPLSKDFKKAHLFLSLSKSFLKRTVPFAELFATALTVGLEKVDEKIRNLLGQLEFMSSLRMKVKQSVIDTFVHECNGINSPRVVAEYMALLVRRCAEPVLSTTVLTQLFDLIHNIKFMDYSLTSDEQHLFAERFATVYFHLSSRHEKFSLLAKFADSRKNIFVQNKLVLFGHLIEELGISLLDGLDTFCLPKAAFVLHVQKRDSIERFADNLMQHISSLEYVTVMCANITFYGEPEQADKFTLKVEGILEPVHAFISTWFPAILESTWPTTESLMIRNIMKEESQGVIFAETNQTYKQILNVVHDKMRMVGHP</sequence>
<protein>
    <submittedName>
        <fullName evidence="3">Uncharacterized protein</fullName>
    </submittedName>
</protein>
<proteinExistence type="predicted"/>
<keyword evidence="2" id="KW-1185">Reference proteome</keyword>
<evidence type="ECO:0000313" key="2">
    <source>
        <dbReference type="Proteomes" id="UP000887574"/>
    </source>
</evidence>
<keyword evidence="1" id="KW-0732">Signal</keyword>
<evidence type="ECO:0000313" key="3">
    <source>
        <dbReference type="WBParaSite" id="jg20058"/>
    </source>
</evidence>
<dbReference type="AlphaFoldDB" id="A0A915DHY2"/>
<dbReference type="Proteomes" id="UP000887574">
    <property type="component" value="Unplaced"/>
</dbReference>
<evidence type="ECO:0000256" key="1">
    <source>
        <dbReference type="SAM" id="SignalP"/>
    </source>
</evidence>
<feature type="signal peptide" evidence="1">
    <location>
        <begin position="1"/>
        <end position="18"/>
    </location>
</feature>
<organism evidence="2 3">
    <name type="scientific">Ditylenchus dipsaci</name>
    <dbReference type="NCBI Taxonomy" id="166011"/>
    <lineage>
        <taxon>Eukaryota</taxon>
        <taxon>Metazoa</taxon>
        <taxon>Ecdysozoa</taxon>
        <taxon>Nematoda</taxon>
        <taxon>Chromadorea</taxon>
        <taxon>Rhabditida</taxon>
        <taxon>Tylenchina</taxon>
        <taxon>Tylenchomorpha</taxon>
        <taxon>Sphaerularioidea</taxon>
        <taxon>Anguinidae</taxon>
        <taxon>Anguininae</taxon>
        <taxon>Ditylenchus</taxon>
    </lineage>
</organism>
<reference evidence="3" key="1">
    <citation type="submission" date="2022-11" db="UniProtKB">
        <authorList>
            <consortium name="WormBaseParasite"/>
        </authorList>
    </citation>
    <scope>IDENTIFICATION</scope>
</reference>